<keyword evidence="3" id="KW-1185">Reference proteome</keyword>
<dbReference type="InterPro" id="IPR012437">
    <property type="entry name" value="DUF1638"/>
</dbReference>
<dbReference type="OrthoDB" id="9787351at2"/>
<evidence type="ECO:0000259" key="1">
    <source>
        <dbReference type="Pfam" id="PF07796"/>
    </source>
</evidence>
<dbReference type="STRING" id="1121442.SAMN02745702_00700"/>
<name>A0A1T4VPI4_9BACT</name>
<dbReference type="EMBL" id="FUYA01000002">
    <property type="protein sequence ID" value="SKA66837.1"/>
    <property type="molecule type" value="Genomic_DNA"/>
</dbReference>
<dbReference type="RefSeq" id="WP_078684011.1">
    <property type="nucleotide sequence ID" value="NZ_FUYA01000002.1"/>
</dbReference>
<gene>
    <name evidence="2" type="ORF">SAMN02745702_00700</name>
</gene>
<dbReference type="Proteomes" id="UP000189733">
    <property type="component" value="Unassembled WGS sequence"/>
</dbReference>
<protein>
    <recommendedName>
        <fullName evidence="1">DUF1638 domain-containing protein</fullName>
    </recommendedName>
</protein>
<organism evidence="2 3">
    <name type="scientific">Desulfobaculum bizertense DSM 18034</name>
    <dbReference type="NCBI Taxonomy" id="1121442"/>
    <lineage>
        <taxon>Bacteria</taxon>
        <taxon>Pseudomonadati</taxon>
        <taxon>Thermodesulfobacteriota</taxon>
        <taxon>Desulfovibrionia</taxon>
        <taxon>Desulfovibrionales</taxon>
        <taxon>Desulfovibrionaceae</taxon>
        <taxon>Desulfobaculum</taxon>
    </lineage>
</organism>
<evidence type="ECO:0000313" key="3">
    <source>
        <dbReference type="Proteomes" id="UP000189733"/>
    </source>
</evidence>
<dbReference type="Pfam" id="PF07796">
    <property type="entry name" value="DUF1638"/>
    <property type="match status" value="1"/>
</dbReference>
<sequence>MQGSTRIAVIACEVFRAELEFLIEKLRLSHDVHFLPQGLHDVPNKLREQLQLKINELENSSPAPTKILLCYGYCGQGLSGISSQKTPLVLPRVHDCIPLLLGLNQEQKSQIPDSERTFWMSPGWLRYSQLPFVENRQKRFQEYADKFGEDSAQYLIDMEHGWLKEYSQARLILWDQWKDSEQLYKTARFVADDAGLKLTTMSGSMSYVQALLMGAAQPDLFFQIPPQHTLELSASGVFTASPLSKKAV</sequence>
<feature type="domain" description="DUF1638" evidence="1">
    <location>
        <begin position="34"/>
        <end position="212"/>
    </location>
</feature>
<proteinExistence type="predicted"/>
<dbReference type="AlphaFoldDB" id="A0A1T4VPI4"/>
<reference evidence="2 3" key="1">
    <citation type="submission" date="2017-02" db="EMBL/GenBank/DDBJ databases">
        <authorList>
            <person name="Peterson S.W."/>
        </authorList>
    </citation>
    <scope>NUCLEOTIDE SEQUENCE [LARGE SCALE GENOMIC DNA]</scope>
    <source>
        <strain evidence="2 3">DSM 18034</strain>
    </source>
</reference>
<accession>A0A1T4VPI4</accession>
<evidence type="ECO:0000313" key="2">
    <source>
        <dbReference type="EMBL" id="SKA66837.1"/>
    </source>
</evidence>